<protein>
    <recommendedName>
        <fullName evidence="2">SAP domain-containing protein</fullName>
    </recommendedName>
</protein>
<evidence type="ECO:0000259" key="2">
    <source>
        <dbReference type="SMART" id="SM00513"/>
    </source>
</evidence>
<feature type="domain" description="SAP" evidence="2">
    <location>
        <begin position="13"/>
        <end position="47"/>
    </location>
</feature>
<dbReference type="EMBL" id="JAHQIW010003114">
    <property type="protein sequence ID" value="KAJ1357363.1"/>
    <property type="molecule type" value="Genomic_DNA"/>
</dbReference>
<accession>A0AAD5MJM9</accession>
<evidence type="ECO:0000256" key="1">
    <source>
        <dbReference type="SAM" id="MobiDB-lite"/>
    </source>
</evidence>
<dbReference type="InterPro" id="IPR036361">
    <property type="entry name" value="SAP_dom_sf"/>
</dbReference>
<keyword evidence="4" id="KW-1185">Reference proteome</keyword>
<dbReference type="AlphaFoldDB" id="A0AAD5MJM9"/>
<sequence>MESEIKPPTGKPASELPVKDLKKQLRRPKLPTSGKKNEVTARHTKDQIEAKSTLDDERTLTACKELTQLSEVRGRSSIGCLRSPSTIIL</sequence>
<feature type="compositionally biased region" description="Basic and acidic residues" evidence="1">
    <location>
        <begin position="35"/>
        <end position="53"/>
    </location>
</feature>
<reference evidence="3" key="1">
    <citation type="submission" date="2021-06" db="EMBL/GenBank/DDBJ databases">
        <title>Parelaphostrongylus tenuis whole genome reference sequence.</title>
        <authorList>
            <person name="Garwood T.J."/>
            <person name="Larsen P.A."/>
            <person name="Fountain-Jones N.M."/>
            <person name="Garbe J.R."/>
            <person name="Macchietto M.G."/>
            <person name="Kania S.A."/>
            <person name="Gerhold R.W."/>
            <person name="Richards J.E."/>
            <person name="Wolf T.M."/>
        </authorList>
    </citation>
    <scope>NUCLEOTIDE SEQUENCE</scope>
    <source>
        <strain evidence="3">MNPRO001-30</strain>
        <tissue evidence="3">Meninges</tissue>
    </source>
</reference>
<evidence type="ECO:0000313" key="4">
    <source>
        <dbReference type="Proteomes" id="UP001196413"/>
    </source>
</evidence>
<comment type="caution">
    <text evidence="3">The sequence shown here is derived from an EMBL/GenBank/DDBJ whole genome shotgun (WGS) entry which is preliminary data.</text>
</comment>
<organism evidence="3 4">
    <name type="scientific">Parelaphostrongylus tenuis</name>
    <name type="common">Meningeal worm</name>
    <dbReference type="NCBI Taxonomy" id="148309"/>
    <lineage>
        <taxon>Eukaryota</taxon>
        <taxon>Metazoa</taxon>
        <taxon>Ecdysozoa</taxon>
        <taxon>Nematoda</taxon>
        <taxon>Chromadorea</taxon>
        <taxon>Rhabditida</taxon>
        <taxon>Rhabditina</taxon>
        <taxon>Rhabditomorpha</taxon>
        <taxon>Strongyloidea</taxon>
        <taxon>Metastrongylidae</taxon>
        <taxon>Parelaphostrongylus</taxon>
    </lineage>
</organism>
<dbReference type="Gene3D" id="1.10.720.30">
    <property type="entry name" value="SAP domain"/>
    <property type="match status" value="1"/>
</dbReference>
<name>A0AAD5MJM9_PARTN</name>
<gene>
    <name evidence="3" type="ORF">KIN20_015497</name>
</gene>
<evidence type="ECO:0000313" key="3">
    <source>
        <dbReference type="EMBL" id="KAJ1357363.1"/>
    </source>
</evidence>
<feature type="region of interest" description="Disordered" evidence="1">
    <location>
        <begin position="1"/>
        <end position="53"/>
    </location>
</feature>
<proteinExistence type="predicted"/>
<dbReference type="SMART" id="SM00513">
    <property type="entry name" value="SAP"/>
    <property type="match status" value="1"/>
</dbReference>
<dbReference type="Proteomes" id="UP001196413">
    <property type="component" value="Unassembled WGS sequence"/>
</dbReference>
<dbReference type="InterPro" id="IPR003034">
    <property type="entry name" value="SAP_dom"/>
</dbReference>